<organism evidence="1 2">
    <name type="scientific">Kingdonia uniflora</name>
    <dbReference type="NCBI Taxonomy" id="39325"/>
    <lineage>
        <taxon>Eukaryota</taxon>
        <taxon>Viridiplantae</taxon>
        <taxon>Streptophyta</taxon>
        <taxon>Embryophyta</taxon>
        <taxon>Tracheophyta</taxon>
        <taxon>Spermatophyta</taxon>
        <taxon>Magnoliopsida</taxon>
        <taxon>Ranunculales</taxon>
        <taxon>Circaeasteraceae</taxon>
        <taxon>Kingdonia</taxon>
    </lineage>
</organism>
<name>A0A7J7L570_9MAGN</name>
<dbReference type="Proteomes" id="UP000541444">
    <property type="component" value="Unassembled WGS sequence"/>
</dbReference>
<evidence type="ECO:0000313" key="1">
    <source>
        <dbReference type="EMBL" id="KAF6137708.1"/>
    </source>
</evidence>
<dbReference type="AlphaFoldDB" id="A0A7J7L570"/>
<gene>
    <name evidence="1" type="ORF">GIB67_023642</name>
</gene>
<keyword evidence="2" id="KW-1185">Reference proteome</keyword>
<protein>
    <submittedName>
        <fullName evidence="1">Uncharacterized protein</fullName>
    </submittedName>
</protein>
<sequence>MALNKDKVKLSQSHQIKSLKLPLFERGMQRNECILITMFSWIPIKRKPQPQKFLRQPRKPQAWRQLMLNNNVNLEMISILYIHVVRILVFCERN</sequence>
<comment type="caution">
    <text evidence="1">The sequence shown here is derived from an EMBL/GenBank/DDBJ whole genome shotgun (WGS) entry which is preliminary data.</text>
</comment>
<dbReference type="EMBL" id="JACGCM010002630">
    <property type="protein sequence ID" value="KAF6137708.1"/>
    <property type="molecule type" value="Genomic_DNA"/>
</dbReference>
<accession>A0A7J7L570</accession>
<reference evidence="1 2" key="1">
    <citation type="journal article" date="2020" name="IScience">
        <title>Genome Sequencing of the Endangered Kingdonia uniflora (Circaeasteraceae, Ranunculales) Reveals Potential Mechanisms of Evolutionary Specialization.</title>
        <authorList>
            <person name="Sun Y."/>
            <person name="Deng T."/>
            <person name="Zhang A."/>
            <person name="Moore M.J."/>
            <person name="Landis J.B."/>
            <person name="Lin N."/>
            <person name="Zhang H."/>
            <person name="Zhang X."/>
            <person name="Huang J."/>
            <person name="Zhang X."/>
            <person name="Sun H."/>
            <person name="Wang H."/>
        </authorList>
    </citation>
    <scope>NUCLEOTIDE SEQUENCE [LARGE SCALE GENOMIC DNA]</scope>
    <source>
        <strain evidence="1">TB1705</strain>
        <tissue evidence="1">Leaf</tissue>
    </source>
</reference>
<proteinExistence type="predicted"/>
<evidence type="ECO:0000313" key="2">
    <source>
        <dbReference type="Proteomes" id="UP000541444"/>
    </source>
</evidence>